<reference evidence="3 4" key="1">
    <citation type="submission" date="2017-05" db="EMBL/GenBank/DDBJ databases">
        <title>Complete and WGS of Bordetella genogroups.</title>
        <authorList>
            <person name="Spilker T."/>
            <person name="LiPuma J."/>
        </authorList>
    </citation>
    <scope>NUCLEOTIDE SEQUENCE [LARGE SCALE GENOMIC DNA]</scope>
    <source>
        <strain evidence="3 4">AU9919</strain>
    </source>
</reference>
<sequence>MHKESAAKWLLDSFSIGDIFFASPTTQFRARQGSDTLTAYQPATSAAIKALFAQAEQQHINDPIMFGLVPFNAANPASLTIPAQYQQAAVPERQAPHQAHAAAQQTGTAATASARPKVIDRQPVPAPEAYGDMVRKALKLFAQGDVKKIVLSRAMDVTLDRPVDYERLLPDLLARNAHGYTFAIPAWGLSDRDSQQDVAPTDATTRAPSGTMVGASPELLVRREGNRIHVNPLAGSIGRHPDPDTDRARKEGLAISEKDLREHSYVVNDIVRILRTYCDELDVPDGPSVIGTDALWHLSTYITGTLRDPEVTALDLSCALHPTPAICGHPTDVAFGHIRDLEPFERGYFAGLVGWQRANGDGEWALTLRCALQTGDRNLRLYAGAGTVAGSDPDSEIAETATKMETFMRAIS</sequence>
<dbReference type="AlphaFoldDB" id="A0A261UCV5"/>
<dbReference type="InterPro" id="IPR005801">
    <property type="entry name" value="ADC_synthase"/>
</dbReference>
<feature type="domain" description="Chorismate-utilising enzyme C-terminal" evidence="2">
    <location>
        <begin position="128"/>
        <end position="403"/>
    </location>
</feature>
<evidence type="ECO:0000256" key="1">
    <source>
        <dbReference type="SAM" id="MobiDB-lite"/>
    </source>
</evidence>
<accession>A0A261UCV5</accession>
<keyword evidence="4" id="KW-1185">Reference proteome</keyword>
<comment type="caution">
    <text evidence="3">The sequence shown here is derived from an EMBL/GenBank/DDBJ whole genome shotgun (WGS) entry which is preliminary data.</text>
</comment>
<dbReference type="GO" id="GO:0009697">
    <property type="term" value="P:salicylic acid biosynthetic process"/>
    <property type="evidence" value="ECO:0007669"/>
    <property type="project" value="TreeGrafter"/>
</dbReference>
<evidence type="ECO:0000313" key="4">
    <source>
        <dbReference type="Proteomes" id="UP000216885"/>
    </source>
</evidence>
<feature type="compositionally biased region" description="Polar residues" evidence="1">
    <location>
        <begin position="196"/>
        <end position="208"/>
    </location>
</feature>
<dbReference type="GO" id="GO:0008909">
    <property type="term" value="F:isochorismate synthase activity"/>
    <property type="evidence" value="ECO:0007669"/>
    <property type="project" value="TreeGrafter"/>
</dbReference>
<dbReference type="RefSeq" id="WP_094837373.1">
    <property type="nucleotide sequence ID" value="NZ_NEVQ01000008.1"/>
</dbReference>
<protein>
    <submittedName>
        <fullName evidence="3">Isochorismate synthase</fullName>
    </submittedName>
</protein>
<dbReference type="PANTHER" id="PTHR42839:SF2">
    <property type="entry name" value="ISOCHORISMATE SYNTHASE ENTC"/>
    <property type="match status" value="1"/>
</dbReference>
<dbReference type="Proteomes" id="UP000216885">
    <property type="component" value="Unassembled WGS sequence"/>
</dbReference>
<dbReference type="InterPro" id="IPR015890">
    <property type="entry name" value="Chorismate_C"/>
</dbReference>
<proteinExistence type="predicted"/>
<dbReference type="EMBL" id="NEVQ01000008">
    <property type="protein sequence ID" value="OZI59060.1"/>
    <property type="molecule type" value="Genomic_DNA"/>
</dbReference>
<dbReference type="Gene3D" id="3.60.120.10">
    <property type="entry name" value="Anthranilate synthase"/>
    <property type="match status" value="1"/>
</dbReference>
<gene>
    <name evidence="3" type="ORF">CAL20_05350</name>
</gene>
<evidence type="ECO:0000313" key="3">
    <source>
        <dbReference type="EMBL" id="OZI59060.1"/>
    </source>
</evidence>
<feature type="region of interest" description="Disordered" evidence="1">
    <location>
        <begin position="193"/>
        <end position="212"/>
    </location>
</feature>
<dbReference type="PANTHER" id="PTHR42839">
    <property type="entry name" value="ISOCHORISMATE SYNTHASE ENTC"/>
    <property type="match status" value="1"/>
</dbReference>
<organism evidence="3 4">
    <name type="scientific">Bordetella genomosp. 4</name>
    <dbReference type="NCBI Taxonomy" id="463044"/>
    <lineage>
        <taxon>Bacteria</taxon>
        <taxon>Pseudomonadati</taxon>
        <taxon>Pseudomonadota</taxon>
        <taxon>Betaproteobacteria</taxon>
        <taxon>Burkholderiales</taxon>
        <taxon>Alcaligenaceae</taxon>
        <taxon>Bordetella</taxon>
    </lineage>
</organism>
<name>A0A261UCV5_9BORD</name>
<dbReference type="Pfam" id="PF00425">
    <property type="entry name" value="Chorismate_bind"/>
    <property type="match status" value="1"/>
</dbReference>
<dbReference type="SUPFAM" id="SSF56322">
    <property type="entry name" value="ADC synthase"/>
    <property type="match status" value="1"/>
</dbReference>
<evidence type="ECO:0000259" key="2">
    <source>
        <dbReference type="Pfam" id="PF00425"/>
    </source>
</evidence>